<dbReference type="InterPro" id="IPR050060">
    <property type="entry name" value="Phosphoglucosamine_mutase"/>
</dbReference>
<feature type="domain" description="Alpha-D-phosphohexomutase alpha/beta/alpha" evidence="9">
    <location>
        <begin position="2"/>
        <end position="129"/>
    </location>
</feature>
<dbReference type="GO" id="GO:0005975">
    <property type="term" value="P:carbohydrate metabolic process"/>
    <property type="evidence" value="ECO:0007669"/>
    <property type="project" value="InterPro"/>
</dbReference>
<dbReference type="Pfam" id="PF02880">
    <property type="entry name" value="PGM_PMM_III"/>
    <property type="match status" value="1"/>
</dbReference>
<evidence type="ECO:0000259" key="9">
    <source>
        <dbReference type="Pfam" id="PF02878"/>
    </source>
</evidence>
<dbReference type="InterPro" id="IPR016066">
    <property type="entry name" value="A-D-PHexomutase_CS"/>
</dbReference>
<proteinExistence type="inferred from homology"/>
<dbReference type="SUPFAM" id="SSF53738">
    <property type="entry name" value="Phosphoglucomutase, first 3 domains"/>
    <property type="match status" value="3"/>
</dbReference>
<dbReference type="Pfam" id="PF00408">
    <property type="entry name" value="PGM_PMM_IV"/>
    <property type="match status" value="1"/>
</dbReference>
<dbReference type="InterPro" id="IPR024086">
    <property type="entry name" value="GlmM_arc-type"/>
</dbReference>
<keyword evidence="5 7" id="KW-0460">Magnesium</keyword>
<dbReference type="GO" id="GO:0000287">
    <property type="term" value="F:magnesium ion binding"/>
    <property type="evidence" value="ECO:0007669"/>
    <property type="project" value="InterPro"/>
</dbReference>
<keyword evidence="4 7" id="KW-0479">Metal-binding</keyword>
<dbReference type="InterPro" id="IPR005843">
    <property type="entry name" value="A-D-PHexomutase_C"/>
</dbReference>
<evidence type="ECO:0000313" key="13">
    <source>
        <dbReference type="Proteomes" id="UP000250179"/>
    </source>
</evidence>
<feature type="domain" description="Alpha-D-phosphohexomutase C-terminal" evidence="8">
    <location>
        <begin position="362"/>
        <end position="435"/>
    </location>
</feature>
<dbReference type="InterPro" id="IPR005844">
    <property type="entry name" value="A-D-PHexomutase_a/b/a-I"/>
</dbReference>
<dbReference type="SUPFAM" id="SSF55957">
    <property type="entry name" value="Phosphoglucomutase, C-terminal domain"/>
    <property type="match status" value="1"/>
</dbReference>
<dbReference type="EMBL" id="CP014862">
    <property type="protein sequence ID" value="ASJ03405.1"/>
    <property type="molecule type" value="Genomic_DNA"/>
</dbReference>
<reference evidence="12 13" key="1">
    <citation type="submission" date="2016-03" db="EMBL/GenBank/DDBJ databases">
        <title>Complete genome sequence of Thermococcus profundus strain DT5432.</title>
        <authorList>
            <person name="Oger P.M."/>
        </authorList>
    </citation>
    <scope>NUCLEOTIDE SEQUENCE [LARGE SCALE GENOMIC DNA]</scope>
    <source>
        <strain evidence="12 13">DT 5432</strain>
    </source>
</reference>
<keyword evidence="13" id="KW-1185">Reference proteome</keyword>
<dbReference type="GeneID" id="33320573"/>
<dbReference type="Proteomes" id="UP000250179">
    <property type="component" value="Chromosome"/>
</dbReference>
<evidence type="ECO:0000256" key="3">
    <source>
        <dbReference type="ARBA" id="ARBA00022553"/>
    </source>
</evidence>
<protein>
    <submittedName>
        <fullName evidence="12">Phosphoglucosamine mutase</fullName>
    </submittedName>
</protein>
<dbReference type="InterPro" id="IPR005841">
    <property type="entry name" value="Alpha-D-phosphohexomutase_SF"/>
</dbReference>
<dbReference type="InterPro" id="IPR036900">
    <property type="entry name" value="A-D-PHexomutase_C_sf"/>
</dbReference>
<feature type="domain" description="Alpha-D-phosphohexomutase alpha/beta/alpha" evidence="11">
    <location>
        <begin position="248"/>
        <end position="356"/>
    </location>
</feature>
<evidence type="ECO:0000256" key="7">
    <source>
        <dbReference type="RuleBase" id="RU004326"/>
    </source>
</evidence>
<dbReference type="AlphaFoldDB" id="A0A2Z2MFE5"/>
<keyword evidence="6" id="KW-0413">Isomerase</keyword>
<sequence length="463" mass="51027">MKLFGTAGIRGTLWKKVTPDLALKVGMAVATYKGGKTAVARDGRTSSVMLQSALVSGLLASGSSVLDLGLIPTPTLAWATSRKANAGVMITASHNPPTDNGIKVFNGDGTEFYIEQERELEEIIFSGSFKKARWDEIGMVESEDVRGEYISAVLDFVNHETDLKVLYDGANGAGSVVAPYLLREMGAKVFSVNSHVDGHFPGRKPEPRYENIAYLGKLVRKLNADLAIAQDGDADRIAVFDEKGNYVDEDTLIALFAKLYVEEHGGGVVVTSINTGSRIDEVVERAGGKVYRVPLGQPHDGIKRYGAIFAAEPWKLVHPKFGPWIDSFVTMGLLIKLIDEEGKPLSEIIRENIPTYYLVKKNVKCPDEFKGEVVKKAGRALEEALGSEIAEVLTISGYRFNLRDRSWVLVRPSGTEPKIRVVVEAPNERRRDELFELAFRTVSKIVEDLIKRKAKRTWQASES</sequence>
<dbReference type="PANTHER" id="PTHR42946:SF6">
    <property type="entry name" value="PHOSPHOGLUCOSAMINE MUTASE-RELATED"/>
    <property type="match status" value="1"/>
</dbReference>
<dbReference type="PROSITE" id="PS00710">
    <property type="entry name" value="PGM_PMM"/>
    <property type="match status" value="1"/>
</dbReference>
<feature type="domain" description="Alpha-D-phosphohexomutase alpha/beta/alpha" evidence="10">
    <location>
        <begin position="148"/>
        <end position="244"/>
    </location>
</feature>
<dbReference type="InterPro" id="IPR005846">
    <property type="entry name" value="A-D-PHexomutase_a/b/a-III"/>
</dbReference>
<dbReference type="InterPro" id="IPR016055">
    <property type="entry name" value="A-D-PHexomutase_a/b/a-I/II/III"/>
</dbReference>
<dbReference type="GO" id="GO:0004615">
    <property type="term" value="F:phosphomannomutase activity"/>
    <property type="evidence" value="ECO:0007669"/>
    <property type="project" value="TreeGrafter"/>
</dbReference>
<dbReference type="InterPro" id="IPR005845">
    <property type="entry name" value="A-D-PHexomutase_a/b/a-II"/>
</dbReference>
<dbReference type="OrthoDB" id="10363at2157"/>
<dbReference type="Gene3D" id="3.40.120.10">
    <property type="entry name" value="Alpha-D-Glucose-1,6-Bisphosphate, subunit A, domain 3"/>
    <property type="match status" value="3"/>
</dbReference>
<evidence type="ECO:0000259" key="10">
    <source>
        <dbReference type="Pfam" id="PF02879"/>
    </source>
</evidence>
<dbReference type="PANTHER" id="PTHR42946">
    <property type="entry name" value="PHOSPHOHEXOSE MUTASE"/>
    <property type="match status" value="1"/>
</dbReference>
<dbReference type="KEGG" id="tprf:A3L09_09110"/>
<dbReference type="Pfam" id="PF02878">
    <property type="entry name" value="PGM_PMM_I"/>
    <property type="match status" value="1"/>
</dbReference>
<dbReference type="Gene3D" id="3.30.310.50">
    <property type="entry name" value="Alpha-D-phosphohexomutase, C-terminal domain"/>
    <property type="match status" value="1"/>
</dbReference>
<comment type="similarity">
    <text evidence="2 7">Belongs to the phosphohexose mutase family.</text>
</comment>
<evidence type="ECO:0000256" key="1">
    <source>
        <dbReference type="ARBA" id="ARBA00001946"/>
    </source>
</evidence>
<name>A0A2Z2MFE5_THEPR</name>
<evidence type="ECO:0000259" key="8">
    <source>
        <dbReference type="Pfam" id="PF00408"/>
    </source>
</evidence>
<evidence type="ECO:0000256" key="4">
    <source>
        <dbReference type="ARBA" id="ARBA00022723"/>
    </source>
</evidence>
<dbReference type="FunFam" id="3.40.120.10:FF:000001">
    <property type="entry name" value="Phosphoglucosamine mutase"/>
    <property type="match status" value="1"/>
</dbReference>
<gene>
    <name evidence="12" type="ORF">A3L09_09110</name>
</gene>
<evidence type="ECO:0000259" key="11">
    <source>
        <dbReference type="Pfam" id="PF02880"/>
    </source>
</evidence>
<evidence type="ECO:0000256" key="6">
    <source>
        <dbReference type="ARBA" id="ARBA00023235"/>
    </source>
</evidence>
<dbReference type="Pfam" id="PF02879">
    <property type="entry name" value="PGM_PMM_II"/>
    <property type="match status" value="1"/>
</dbReference>
<dbReference type="PRINTS" id="PR00509">
    <property type="entry name" value="PGMPMM"/>
</dbReference>
<accession>A0A2Z2MFE5</accession>
<dbReference type="NCBIfam" id="TIGR03990">
    <property type="entry name" value="Arch_GlmM"/>
    <property type="match status" value="1"/>
</dbReference>
<organism evidence="12 13">
    <name type="scientific">Thermococcus profundus</name>
    <dbReference type="NCBI Taxonomy" id="49899"/>
    <lineage>
        <taxon>Archaea</taxon>
        <taxon>Methanobacteriati</taxon>
        <taxon>Methanobacteriota</taxon>
        <taxon>Thermococci</taxon>
        <taxon>Thermococcales</taxon>
        <taxon>Thermococcaceae</taxon>
        <taxon>Thermococcus</taxon>
    </lineage>
</organism>
<comment type="cofactor">
    <cofactor evidence="1">
        <name>Mg(2+)</name>
        <dbReference type="ChEBI" id="CHEBI:18420"/>
    </cofactor>
</comment>
<evidence type="ECO:0000313" key="12">
    <source>
        <dbReference type="EMBL" id="ASJ03405.1"/>
    </source>
</evidence>
<dbReference type="CDD" id="cd03087">
    <property type="entry name" value="PGM_like1"/>
    <property type="match status" value="1"/>
</dbReference>
<dbReference type="GO" id="GO:0008966">
    <property type="term" value="F:phosphoglucosamine mutase activity"/>
    <property type="evidence" value="ECO:0007669"/>
    <property type="project" value="InterPro"/>
</dbReference>
<keyword evidence="3" id="KW-0597">Phosphoprotein</keyword>
<dbReference type="RefSeq" id="WP_088858662.1">
    <property type="nucleotide sequence ID" value="NZ_CP014862.1"/>
</dbReference>
<evidence type="ECO:0000256" key="5">
    <source>
        <dbReference type="ARBA" id="ARBA00022842"/>
    </source>
</evidence>
<evidence type="ECO:0000256" key="2">
    <source>
        <dbReference type="ARBA" id="ARBA00010231"/>
    </source>
</evidence>